<proteinExistence type="predicted"/>
<protein>
    <submittedName>
        <fullName evidence="1">Uncharacterized protein</fullName>
    </submittedName>
</protein>
<sequence>MAPTASASNASSSVSYGGVVRGTASWTDVTDNLCVTATGGDGINIATAKIRPANGSGPSFTISDLTDTSGGQCTGNLSIPEDRAYILTLQWDSEGGVRRTATPKNFYT</sequence>
<name>A0A0K1JI91_9MICO</name>
<evidence type="ECO:0000313" key="1">
    <source>
        <dbReference type="EMBL" id="AKU16298.1"/>
    </source>
</evidence>
<dbReference type="KEGG" id="lmoi:VV02_11200"/>
<gene>
    <name evidence="1" type="ORF">VV02_11200</name>
</gene>
<evidence type="ECO:0000313" key="2">
    <source>
        <dbReference type="Proteomes" id="UP000066480"/>
    </source>
</evidence>
<dbReference type="EMBL" id="CP011112">
    <property type="protein sequence ID" value="AKU16298.1"/>
    <property type="molecule type" value="Genomic_DNA"/>
</dbReference>
<keyword evidence="2" id="KW-1185">Reference proteome</keyword>
<reference evidence="1 2" key="1">
    <citation type="submission" date="2015-03" db="EMBL/GenBank/DDBJ databases">
        <title>Luteipulveratus halotolerans sp. nov., a novel actinobacterium (Dermacoccaceae) from Sarawak, Malaysia.</title>
        <authorList>
            <person name="Juboi H."/>
            <person name="Basik A."/>
            <person name="Shamsul S.S."/>
            <person name="Arnold P."/>
            <person name="Schmitt E.K."/>
            <person name="Sanglier J.-J."/>
            <person name="Yeo T."/>
        </authorList>
    </citation>
    <scope>NUCLEOTIDE SEQUENCE [LARGE SCALE GENOMIC DNA]</scope>
    <source>
        <strain evidence="1 2">MN07-A0370</strain>
    </source>
</reference>
<accession>A0A0K1JI91</accession>
<organism evidence="1 2">
    <name type="scientific">Luteipulveratus mongoliensis</name>
    <dbReference type="NCBI Taxonomy" id="571913"/>
    <lineage>
        <taxon>Bacteria</taxon>
        <taxon>Bacillati</taxon>
        <taxon>Actinomycetota</taxon>
        <taxon>Actinomycetes</taxon>
        <taxon>Micrococcales</taxon>
        <taxon>Dermacoccaceae</taxon>
        <taxon>Luteipulveratus</taxon>
    </lineage>
</organism>
<dbReference type="AlphaFoldDB" id="A0A0K1JI91"/>
<dbReference type="Proteomes" id="UP000066480">
    <property type="component" value="Chromosome"/>
</dbReference>